<feature type="domain" description="CCHC-type" evidence="2">
    <location>
        <begin position="137"/>
        <end position="153"/>
    </location>
</feature>
<sequence length="162" mass="17641">MDGADDGWEGEDESSHLPPLVAAAVAALAGVASSFQHPSSPPHPASPLNPLATSFELRQEAPSGGTPDWLRYSALSDSDGPDAMSPWSPAAPARHRRRRERPFARPPPHPVPIDLVRRCFNCLATDHVAAACRNPSRCLRCRQEGHRSCHCRRGRSPHHQEA</sequence>
<accession>A0A4V6D152</accession>
<dbReference type="InterPro" id="IPR001878">
    <property type="entry name" value="Znf_CCHC"/>
</dbReference>
<dbReference type="GO" id="GO:0008270">
    <property type="term" value="F:zinc ion binding"/>
    <property type="evidence" value="ECO:0007669"/>
    <property type="project" value="InterPro"/>
</dbReference>
<dbReference type="EMBL" id="CM016560">
    <property type="protein sequence ID" value="TKV93315.1"/>
    <property type="molecule type" value="Genomic_DNA"/>
</dbReference>
<protein>
    <recommendedName>
        <fullName evidence="2">CCHC-type domain-containing protein</fullName>
    </recommendedName>
</protein>
<dbReference type="Proteomes" id="UP000298652">
    <property type="component" value="Chromosome 9"/>
</dbReference>
<dbReference type="Gene3D" id="4.10.60.10">
    <property type="entry name" value="Zinc finger, CCHC-type"/>
    <property type="match status" value="1"/>
</dbReference>
<evidence type="ECO:0000313" key="3">
    <source>
        <dbReference type="EMBL" id="TKV93315.1"/>
    </source>
</evidence>
<reference evidence="3" key="1">
    <citation type="submission" date="2019-03" db="EMBL/GenBank/DDBJ databases">
        <title>WGS assembly of Setaria viridis.</title>
        <authorList>
            <person name="Huang P."/>
            <person name="Jenkins J."/>
            <person name="Grimwood J."/>
            <person name="Barry K."/>
            <person name="Healey A."/>
            <person name="Mamidi S."/>
            <person name="Sreedasyam A."/>
            <person name="Shu S."/>
            <person name="Feldman M."/>
            <person name="Wu J."/>
            <person name="Yu Y."/>
            <person name="Chen C."/>
            <person name="Johnson J."/>
            <person name="Rokhsar D."/>
            <person name="Baxter I."/>
            <person name="Schmutz J."/>
            <person name="Brutnell T."/>
            <person name="Kellogg E."/>
        </authorList>
    </citation>
    <scope>NUCLEOTIDE SEQUENCE [LARGE SCALE GENOMIC DNA]</scope>
</reference>
<proteinExistence type="predicted"/>
<organism evidence="3 4">
    <name type="scientific">Setaria viridis</name>
    <name type="common">Green bristlegrass</name>
    <name type="synonym">Setaria italica subsp. viridis</name>
    <dbReference type="NCBI Taxonomy" id="4556"/>
    <lineage>
        <taxon>Eukaryota</taxon>
        <taxon>Viridiplantae</taxon>
        <taxon>Streptophyta</taxon>
        <taxon>Embryophyta</taxon>
        <taxon>Tracheophyta</taxon>
        <taxon>Spermatophyta</taxon>
        <taxon>Magnoliopsida</taxon>
        <taxon>Liliopsida</taxon>
        <taxon>Poales</taxon>
        <taxon>Poaceae</taxon>
        <taxon>PACMAD clade</taxon>
        <taxon>Panicoideae</taxon>
        <taxon>Panicodae</taxon>
        <taxon>Paniceae</taxon>
        <taxon>Cenchrinae</taxon>
        <taxon>Setaria</taxon>
    </lineage>
</organism>
<feature type="domain" description="CCHC-type" evidence="2">
    <location>
        <begin position="118"/>
        <end position="134"/>
    </location>
</feature>
<feature type="region of interest" description="Disordered" evidence="1">
    <location>
        <begin position="33"/>
        <end position="108"/>
    </location>
</feature>
<name>A0A4V6D152_SETVI</name>
<evidence type="ECO:0000256" key="1">
    <source>
        <dbReference type="SAM" id="MobiDB-lite"/>
    </source>
</evidence>
<dbReference type="Gramene" id="TKV93315">
    <property type="protein sequence ID" value="TKV93315"/>
    <property type="gene ID" value="SEVIR_9G218200v2"/>
</dbReference>
<evidence type="ECO:0000313" key="4">
    <source>
        <dbReference type="Proteomes" id="UP000298652"/>
    </source>
</evidence>
<dbReference type="SMART" id="SM00343">
    <property type="entry name" value="ZnF_C2HC"/>
    <property type="match status" value="2"/>
</dbReference>
<dbReference type="AlphaFoldDB" id="A0A4V6D152"/>
<dbReference type="InterPro" id="IPR036875">
    <property type="entry name" value="Znf_CCHC_sf"/>
</dbReference>
<evidence type="ECO:0000259" key="2">
    <source>
        <dbReference type="SMART" id="SM00343"/>
    </source>
</evidence>
<keyword evidence="4" id="KW-1185">Reference proteome</keyword>
<gene>
    <name evidence="3" type="ORF">SEVIR_9G218200v2</name>
</gene>
<dbReference type="SUPFAM" id="SSF57756">
    <property type="entry name" value="Retrovirus zinc finger-like domains"/>
    <property type="match status" value="1"/>
</dbReference>
<dbReference type="GO" id="GO:0003676">
    <property type="term" value="F:nucleic acid binding"/>
    <property type="evidence" value="ECO:0007669"/>
    <property type="project" value="InterPro"/>
</dbReference>